<dbReference type="EMBL" id="AMQK01000006">
    <property type="protein sequence ID" value="EKS45031.1"/>
    <property type="molecule type" value="Genomic_DNA"/>
</dbReference>
<evidence type="ECO:0000313" key="11">
    <source>
        <dbReference type="EMBL" id="EKS45031.1"/>
    </source>
</evidence>
<keyword evidence="6" id="KW-0411">Iron-sulfur</keyword>
<feature type="domain" description="Uracil-DNA glycosylase-like" evidence="10">
    <location>
        <begin position="74"/>
        <end position="240"/>
    </location>
</feature>
<keyword evidence="1" id="KW-0004">4Fe-4S</keyword>
<evidence type="ECO:0000256" key="8">
    <source>
        <dbReference type="ARBA" id="ARBA00023779"/>
    </source>
</evidence>
<evidence type="ECO:0000313" key="12">
    <source>
        <dbReference type="Proteomes" id="UP000009359"/>
    </source>
</evidence>
<dbReference type="InterPro" id="IPR036895">
    <property type="entry name" value="Uracil-DNA_glycosylase-like_sf"/>
</dbReference>
<dbReference type="Proteomes" id="UP000009359">
    <property type="component" value="Unassembled WGS sequence"/>
</dbReference>
<comment type="caution">
    <text evidence="11">The sequence shown here is derived from an EMBL/GenBank/DDBJ whole genome shotgun (WGS) entry which is preliminary data.</text>
</comment>
<accession>A0ABP2SPB6</accession>
<evidence type="ECO:0000256" key="9">
    <source>
        <dbReference type="ARBA" id="ARBA00023887"/>
    </source>
</evidence>
<protein>
    <recommendedName>
        <fullName evidence="9">Type-5 uracil-DNA glycosylase</fullName>
    </recommendedName>
</protein>
<evidence type="ECO:0000256" key="7">
    <source>
        <dbReference type="ARBA" id="ARBA00023204"/>
    </source>
</evidence>
<comment type="similarity">
    <text evidence="8">Belongs to the uracil-DNA glycosylase (UDG) superfamily. Type 5 (UDGb) family.</text>
</comment>
<dbReference type="PANTHER" id="PTHR33693">
    <property type="entry name" value="TYPE-5 URACIL-DNA GLYCOSYLASE"/>
    <property type="match status" value="1"/>
</dbReference>
<evidence type="ECO:0000256" key="1">
    <source>
        <dbReference type="ARBA" id="ARBA00022485"/>
    </source>
</evidence>
<sequence>MHSLYTKVKFIHNTIIQKGFYKVIDPGNHNDRLAQFCPEPPKNCNLCPRLHDFITDWRIKEPLWHNAPVSPFFPYKGPATTRLLIVGLAPGLRGANRTGRPFTGDYAGQLLYSTLKKFGFAQGVFEERPDDSLKLIDAAIVNSVRCVPPQNKPSSIEINTCRYFFAPLLKNLPKLKAVITLGSIAHLSTIRALNANASAHPFGHGKINNIGKLRIFSSYHCSRYNTNTGRLTDAMFHQVFQKAKTYLDQC</sequence>
<evidence type="ECO:0000256" key="5">
    <source>
        <dbReference type="ARBA" id="ARBA00023004"/>
    </source>
</evidence>
<keyword evidence="4" id="KW-0378">Hydrolase</keyword>
<evidence type="ECO:0000259" key="10">
    <source>
        <dbReference type="SMART" id="SM00986"/>
    </source>
</evidence>
<keyword evidence="7" id="KW-0234">DNA repair</keyword>
<keyword evidence="3" id="KW-0227">DNA damage</keyword>
<evidence type="ECO:0000256" key="2">
    <source>
        <dbReference type="ARBA" id="ARBA00022723"/>
    </source>
</evidence>
<dbReference type="PANTHER" id="PTHR33693:SF3">
    <property type="entry name" value="TYPE-5 URACIL-DNA GLYCOSYLASE"/>
    <property type="match status" value="1"/>
</dbReference>
<keyword evidence="5" id="KW-0408">Iron</keyword>
<dbReference type="Gene3D" id="3.40.470.10">
    <property type="entry name" value="Uracil-DNA glycosylase-like domain"/>
    <property type="match status" value="1"/>
</dbReference>
<evidence type="ECO:0000256" key="4">
    <source>
        <dbReference type="ARBA" id="ARBA00022801"/>
    </source>
</evidence>
<name>A0ABP2SPB6_BARBA</name>
<keyword evidence="2" id="KW-0479">Metal-binding</keyword>
<evidence type="ECO:0000256" key="6">
    <source>
        <dbReference type="ARBA" id="ARBA00023014"/>
    </source>
</evidence>
<dbReference type="Pfam" id="PF03167">
    <property type="entry name" value="UDG"/>
    <property type="match status" value="1"/>
</dbReference>
<dbReference type="SMART" id="SM00986">
    <property type="entry name" value="UDG"/>
    <property type="match status" value="1"/>
</dbReference>
<gene>
    <name evidence="11" type="ORF">BbINS_02164</name>
</gene>
<proteinExistence type="inferred from homology"/>
<keyword evidence="12" id="KW-1185">Reference proteome</keyword>
<dbReference type="CDD" id="cd10031">
    <property type="entry name" value="UDG-F5_TTUDGB_like"/>
    <property type="match status" value="1"/>
</dbReference>
<dbReference type="InterPro" id="IPR044147">
    <property type="entry name" value="UdgB-like"/>
</dbReference>
<reference evidence="11 12" key="1">
    <citation type="journal article" date="2013" name="Genome Announc.">
        <title>Whole Genome Sequencing and Comparative Analysis of Bartonella bacilliformis Strain INS, the Causative Agent of Carrion's Disease.</title>
        <authorList>
            <person name="Tarazona D."/>
            <person name="Padilla C."/>
            <person name="Caceres O."/>
            <person name="Montenegro J.D."/>
            <person name="Bailon H."/>
            <person name="Ventura G."/>
            <person name="Mendoza G."/>
            <person name="Anaya E."/>
            <person name="Guio H."/>
        </authorList>
    </citation>
    <scope>NUCLEOTIDE SEQUENCE [LARGE SCALE GENOMIC DNA]</scope>
    <source>
        <strain evidence="11 12">INS</strain>
    </source>
</reference>
<dbReference type="InterPro" id="IPR005122">
    <property type="entry name" value="Uracil-DNA_glycosylase-like"/>
</dbReference>
<dbReference type="SMART" id="SM00987">
    <property type="entry name" value="UreE_C"/>
    <property type="match status" value="1"/>
</dbReference>
<evidence type="ECO:0000256" key="3">
    <source>
        <dbReference type="ARBA" id="ARBA00022763"/>
    </source>
</evidence>
<organism evidence="11 12">
    <name type="scientific">Bartonella bacilliformis INS</name>
    <dbReference type="NCBI Taxonomy" id="1206782"/>
    <lineage>
        <taxon>Bacteria</taxon>
        <taxon>Pseudomonadati</taxon>
        <taxon>Pseudomonadota</taxon>
        <taxon>Alphaproteobacteria</taxon>
        <taxon>Hyphomicrobiales</taxon>
        <taxon>Bartonellaceae</taxon>
        <taxon>Bartonella</taxon>
    </lineage>
</organism>
<dbReference type="InterPro" id="IPR051536">
    <property type="entry name" value="UDG_Type-4/5"/>
</dbReference>
<dbReference type="SUPFAM" id="SSF52141">
    <property type="entry name" value="Uracil-DNA glycosylase-like"/>
    <property type="match status" value="1"/>
</dbReference>